<dbReference type="EMBL" id="JAELUQ010000017">
    <property type="protein sequence ID" value="KAG7402716.1"/>
    <property type="molecule type" value="Genomic_DNA"/>
</dbReference>
<name>A0A8J5NFC7_FUSOX</name>
<organism evidence="1 2">
    <name type="scientific">Fusarium oxysporum f. sp. rapae</name>
    <dbReference type="NCBI Taxonomy" id="485398"/>
    <lineage>
        <taxon>Eukaryota</taxon>
        <taxon>Fungi</taxon>
        <taxon>Dikarya</taxon>
        <taxon>Ascomycota</taxon>
        <taxon>Pezizomycotina</taxon>
        <taxon>Sordariomycetes</taxon>
        <taxon>Hypocreomycetidae</taxon>
        <taxon>Hypocreales</taxon>
        <taxon>Nectriaceae</taxon>
        <taxon>Fusarium</taxon>
        <taxon>Fusarium oxysporum species complex</taxon>
    </lineage>
</organism>
<comment type="caution">
    <text evidence="1">The sequence shown here is derived from an EMBL/GenBank/DDBJ whole genome shotgun (WGS) entry which is preliminary data.</text>
</comment>
<evidence type="ECO:0000313" key="2">
    <source>
        <dbReference type="Proteomes" id="UP000694050"/>
    </source>
</evidence>
<protein>
    <submittedName>
        <fullName evidence="1">Uncharacterized protein</fullName>
    </submittedName>
</protein>
<proteinExistence type="predicted"/>
<dbReference type="Proteomes" id="UP000694050">
    <property type="component" value="Unassembled WGS sequence"/>
</dbReference>
<gene>
    <name evidence="1" type="ORF">Forpe1208_v017031</name>
</gene>
<sequence length="429" mass="48989">MGDDLVIYYNDSIDSDNLAAAMALSKATYWKPTTRVLWILEPRQVCFGLSMTMDQITRCEKLIKRHFPSVKNTFKTLLNGDIKKQDIDDIKDLTEADRKILEMAVKPKYGSIDDATLHARLCALDLATCLSEWPKHNPIEVLVDYETLEHIENPVNLHIHHHEELVSRTEDELKEYYNILGKASHFGRGTDNLRGWYNKCIWRLEHDRKLSDISVKELVLDKVLSRIQAAGSVRFFGGSSLRILQQFLDRGVASKIKCHLQVGSCDMSANLFSNQFNIALNQQAAKIVLSRSAEFAEFTVVPSHTAQSIKYSALGLKRIGYRCIEKRILGFNCHEEPLKISRNEVSLEQQYSDKAYSMPDLTSFLCALVPGYMGSKTEYMEIDEQEGGTLLFKRSDKGIRMFDLDGVQELDEKQIVTIFDSLRHDQVLL</sequence>
<evidence type="ECO:0000313" key="1">
    <source>
        <dbReference type="EMBL" id="KAG7402716.1"/>
    </source>
</evidence>
<dbReference type="AlphaFoldDB" id="A0A8J5NFC7"/>
<accession>A0A8J5NFC7</accession>
<reference evidence="1" key="1">
    <citation type="submission" date="2021-04" db="EMBL/GenBank/DDBJ databases">
        <title>First draft genome resource for Brassicaceae pathogens Fusarium oxysporum f. sp. raphani and Fusarium oxysporum f. sp. rapae.</title>
        <authorList>
            <person name="Asai S."/>
        </authorList>
    </citation>
    <scope>NUCLEOTIDE SEQUENCE</scope>
    <source>
        <strain evidence="1">Tf1208</strain>
    </source>
</reference>